<reference evidence="2" key="1">
    <citation type="journal article" date="2021" name="Genome Biol. Evol.">
        <title>A High-Quality Reference Genome for a Parasitic Bivalve with Doubly Uniparental Inheritance (Bivalvia: Unionida).</title>
        <authorList>
            <person name="Smith C.H."/>
        </authorList>
    </citation>
    <scope>NUCLEOTIDE SEQUENCE</scope>
    <source>
        <strain evidence="2">CHS0354</strain>
    </source>
</reference>
<proteinExistence type="predicted"/>
<dbReference type="Proteomes" id="UP001195483">
    <property type="component" value="Unassembled WGS sequence"/>
</dbReference>
<dbReference type="EMBL" id="JAEAOA010001195">
    <property type="protein sequence ID" value="KAK3592083.1"/>
    <property type="molecule type" value="Genomic_DNA"/>
</dbReference>
<name>A0AAE0SHY8_9BIVA</name>
<accession>A0AAE0SHY8</accession>
<comment type="caution">
    <text evidence="2">The sequence shown here is derived from an EMBL/GenBank/DDBJ whole genome shotgun (WGS) entry which is preliminary data.</text>
</comment>
<evidence type="ECO:0000313" key="2">
    <source>
        <dbReference type="EMBL" id="KAK3592083.1"/>
    </source>
</evidence>
<keyword evidence="3" id="KW-1185">Reference proteome</keyword>
<reference evidence="2" key="3">
    <citation type="submission" date="2023-05" db="EMBL/GenBank/DDBJ databases">
        <authorList>
            <person name="Smith C.H."/>
        </authorList>
    </citation>
    <scope>NUCLEOTIDE SEQUENCE</scope>
    <source>
        <strain evidence="2">CHS0354</strain>
        <tissue evidence="2">Mantle</tissue>
    </source>
</reference>
<reference evidence="2" key="2">
    <citation type="journal article" date="2021" name="Genome Biol. Evol.">
        <title>Developing a high-quality reference genome for a parasitic bivalve with doubly uniparental inheritance (Bivalvia: Unionida).</title>
        <authorList>
            <person name="Smith C.H."/>
        </authorList>
    </citation>
    <scope>NUCLEOTIDE SEQUENCE</scope>
    <source>
        <strain evidence="2">CHS0354</strain>
        <tissue evidence="2">Mantle</tissue>
    </source>
</reference>
<evidence type="ECO:0000256" key="1">
    <source>
        <dbReference type="SAM" id="MobiDB-lite"/>
    </source>
</evidence>
<organism evidence="2 3">
    <name type="scientific">Potamilus streckersoni</name>
    <dbReference type="NCBI Taxonomy" id="2493646"/>
    <lineage>
        <taxon>Eukaryota</taxon>
        <taxon>Metazoa</taxon>
        <taxon>Spiralia</taxon>
        <taxon>Lophotrochozoa</taxon>
        <taxon>Mollusca</taxon>
        <taxon>Bivalvia</taxon>
        <taxon>Autobranchia</taxon>
        <taxon>Heteroconchia</taxon>
        <taxon>Palaeoheterodonta</taxon>
        <taxon>Unionida</taxon>
        <taxon>Unionoidea</taxon>
        <taxon>Unionidae</taxon>
        <taxon>Ambleminae</taxon>
        <taxon>Lampsilini</taxon>
        <taxon>Potamilus</taxon>
    </lineage>
</organism>
<evidence type="ECO:0000313" key="3">
    <source>
        <dbReference type="Proteomes" id="UP001195483"/>
    </source>
</evidence>
<feature type="region of interest" description="Disordered" evidence="1">
    <location>
        <begin position="115"/>
        <end position="140"/>
    </location>
</feature>
<dbReference type="AlphaFoldDB" id="A0AAE0SHY8"/>
<protein>
    <submittedName>
        <fullName evidence="2">Uncharacterized protein</fullName>
    </submittedName>
</protein>
<sequence>MKRGLAECPQGFMDDGWIHGRRGLQSLGKGGKDARDWCCWAIIARDTFEEIIHCKRDSTVNEVTQRRFLLCSSNISTEVKQMSVAPWALIKSLGHKSLEEGLPCYPPPPIKHFFPSQQTGKIRKRTRRETRGPPGLAPLRTRLSQPKRKECCYYAPVPEKRQNLLPQYFFNKENRNKGIVNASIYPQRSGGTAPNSSLYGR</sequence>
<gene>
    <name evidence="2" type="ORF">CHS0354_019340</name>
</gene>